<organism evidence="1">
    <name type="scientific">marine sediment metagenome</name>
    <dbReference type="NCBI Taxonomy" id="412755"/>
    <lineage>
        <taxon>unclassified sequences</taxon>
        <taxon>metagenomes</taxon>
        <taxon>ecological metagenomes</taxon>
    </lineage>
</organism>
<sequence>MIITLNPDWRIRSDPLQWIVDQRHVRKQGEPDEYEEWVVWGYFSTLAGAVNSTVGAVVRSLDMELPAGALEPLLAALGGIRESVDEVLGGFKG</sequence>
<dbReference type="AlphaFoldDB" id="A0A0F8YBU4"/>
<proteinExistence type="predicted"/>
<accession>A0A0F8YBU4</accession>
<gene>
    <name evidence="1" type="ORF">LCGC14_3113300</name>
</gene>
<reference evidence="1" key="1">
    <citation type="journal article" date="2015" name="Nature">
        <title>Complex archaea that bridge the gap between prokaryotes and eukaryotes.</title>
        <authorList>
            <person name="Spang A."/>
            <person name="Saw J.H."/>
            <person name="Jorgensen S.L."/>
            <person name="Zaremba-Niedzwiedzka K."/>
            <person name="Martijn J."/>
            <person name="Lind A.E."/>
            <person name="van Eijk R."/>
            <person name="Schleper C."/>
            <person name="Guy L."/>
            <person name="Ettema T.J."/>
        </authorList>
    </citation>
    <scope>NUCLEOTIDE SEQUENCE</scope>
</reference>
<name>A0A0F8YBU4_9ZZZZ</name>
<protein>
    <submittedName>
        <fullName evidence="1">Uncharacterized protein</fullName>
    </submittedName>
</protein>
<evidence type="ECO:0000313" key="1">
    <source>
        <dbReference type="EMBL" id="KKK51604.1"/>
    </source>
</evidence>
<dbReference type="EMBL" id="LAZR01067428">
    <property type="protein sequence ID" value="KKK51604.1"/>
    <property type="molecule type" value="Genomic_DNA"/>
</dbReference>
<comment type="caution">
    <text evidence="1">The sequence shown here is derived from an EMBL/GenBank/DDBJ whole genome shotgun (WGS) entry which is preliminary data.</text>
</comment>